<feature type="compositionally biased region" description="Basic and acidic residues" evidence="4">
    <location>
        <begin position="92"/>
        <end position="102"/>
    </location>
</feature>
<feature type="region of interest" description="Disordered" evidence="4">
    <location>
        <begin position="1"/>
        <end position="20"/>
    </location>
</feature>
<organism evidence="6 7">
    <name type="scientific">Varroa destructor</name>
    <name type="common">Honeybee mite</name>
    <dbReference type="NCBI Taxonomy" id="109461"/>
    <lineage>
        <taxon>Eukaryota</taxon>
        <taxon>Metazoa</taxon>
        <taxon>Ecdysozoa</taxon>
        <taxon>Arthropoda</taxon>
        <taxon>Chelicerata</taxon>
        <taxon>Arachnida</taxon>
        <taxon>Acari</taxon>
        <taxon>Parasitiformes</taxon>
        <taxon>Mesostigmata</taxon>
        <taxon>Gamasina</taxon>
        <taxon>Dermanyssoidea</taxon>
        <taxon>Varroidae</taxon>
        <taxon>Varroa</taxon>
    </lineage>
</organism>
<dbReference type="RefSeq" id="XP_022664730.1">
    <property type="nucleotide sequence ID" value="XM_022808995.1"/>
</dbReference>
<evidence type="ECO:0000313" key="7">
    <source>
        <dbReference type="Proteomes" id="UP000594260"/>
    </source>
</evidence>
<dbReference type="InterPro" id="IPR013272">
    <property type="entry name" value="Vps72/YL1_C"/>
</dbReference>
<evidence type="ECO:0000313" key="6">
    <source>
        <dbReference type="EnsemblMetazoa" id="XP_022664730"/>
    </source>
</evidence>
<dbReference type="GeneID" id="111251895"/>
<dbReference type="OrthoDB" id="78296at2759"/>
<dbReference type="FunCoup" id="A0A7M7KC44">
    <property type="interactions" value="1869"/>
</dbReference>
<dbReference type="KEGG" id="vde:111251895"/>
<evidence type="ECO:0000259" key="5">
    <source>
        <dbReference type="SMART" id="SM00993"/>
    </source>
</evidence>
<dbReference type="EnsemblMetazoa" id="XM_022808995">
    <property type="protein sequence ID" value="XP_022664730"/>
    <property type="gene ID" value="LOC111251895"/>
</dbReference>
<dbReference type="Proteomes" id="UP000594260">
    <property type="component" value="Unplaced"/>
</dbReference>
<dbReference type="InParanoid" id="A0A7M7KC44"/>
<dbReference type="PANTHER" id="PTHR13275:SF4">
    <property type="entry name" value="VACUOLAR PROTEIN SORTING-ASSOCIATED PROTEIN 72 HOMOLOG"/>
    <property type="match status" value="1"/>
</dbReference>
<dbReference type="GO" id="GO:0005634">
    <property type="term" value="C:nucleus"/>
    <property type="evidence" value="ECO:0007669"/>
    <property type="project" value="TreeGrafter"/>
</dbReference>
<feature type="coiled-coil region" evidence="3">
    <location>
        <begin position="203"/>
        <end position="230"/>
    </location>
</feature>
<dbReference type="Pfam" id="PF08265">
    <property type="entry name" value="YL1_C"/>
    <property type="match status" value="1"/>
</dbReference>
<protein>
    <recommendedName>
        <fullName evidence="2">Vacuolar protein sorting-associated protein 72 homolog</fullName>
    </recommendedName>
</protein>
<keyword evidence="7" id="KW-1185">Reference proteome</keyword>
<proteinExistence type="inferred from homology"/>
<feature type="compositionally biased region" description="Acidic residues" evidence="4">
    <location>
        <begin position="59"/>
        <end position="91"/>
    </location>
</feature>
<dbReference type="InterPro" id="IPR046757">
    <property type="entry name" value="YL1_N"/>
</dbReference>
<keyword evidence="3" id="KW-0175">Coiled coil</keyword>
<evidence type="ECO:0000256" key="1">
    <source>
        <dbReference type="ARBA" id="ARBA00006832"/>
    </source>
</evidence>
<comment type="similarity">
    <text evidence="1">Belongs to the VPS72/YL1 family.</text>
</comment>
<reference evidence="6" key="1">
    <citation type="submission" date="2021-01" db="UniProtKB">
        <authorList>
            <consortium name="EnsemblMetazoa"/>
        </authorList>
    </citation>
    <scope>IDENTIFICATION</scope>
</reference>
<evidence type="ECO:0000256" key="2">
    <source>
        <dbReference type="ARBA" id="ARBA00020000"/>
    </source>
</evidence>
<dbReference type="SMART" id="SM00993">
    <property type="entry name" value="YL1_C"/>
    <property type="match status" value="1"/>
</dbReference>
<name>A0A7M7KC44_VARDE</name>
<evidence type="ECO:0000256" key="3">
    <source>
        <dbReference type="SAM" id="Coils"/>
    </source>
</evidence>
<feature type="domain" description="Vps72/YL1 C-terminal" evidence="5">
    <location>
        <begin position="304"/>
        <end position="333"/>
    </location>
</feature>
<dbReference type="PANTHER" id="PTHR13275">
    <property type="entry name" value="YL-1 PROTEIN TRANSCRIPTION FACTOR-LIKE 1"/>
    <property type="match status" value="1"/>
</dbReference>
<feature type="compositionally biased region" description="Basic and acidic residues" evidence="4">
    <location>
        <begin position="165"/>
        <end position="178"/>
    </location>
</feature>
<dbReference type="Pfam" id="PF05764">
    <property type="entry name" value="YL1"/>
    <property type="match status" value="1"/>
</dbReference>
<dbReference type="AlphaFoldDB" id="A0A7M7KC44"/>
<feature type="region of interest" description="Disordered" evidence="4">
    <location>
        <begin position="41"/>
        <end position="196"/>
    </location>
</feature>
<feature type="compositionally biased region" description="Basic residues" evidence="4">
    <location>
        <begin position="121"/>
        <end position="132"/>
    </location>
</feature>
<feature type="compositionally biased region" description="Low complexity" evidence="4">
    <location>
        <begin position="1"/>
        <end position="15"/>
    </location>
</feature>
<accession>A0A7M7KC44</accession>
<evidence type="ECO:0000256" key="4">
    <source>
        <dbReference type="SAM" id="MobiDB-lite"/>
    </source>
</evidence>
<sequence>MSSSDGAGSGSSSSCSDDESFVGLAVARSRRGNAGAKMAKLLNAEEEDEFYKTSYGGFNEEENDQDFGSDDASGSEDEVDSDFDIDENDDVLSEHEDEDGRPGRKRKTATITKSYKDPKARKSTPRTPRPKRPCLERDSGGDTFDVSGASLERKSKRKSTQAKSEAVEARRRAEAAEARRRRHYKVRREDEPEMTQEELLEEAKQTEIENLKSLERYQQLEQEKKSVRTKQPMKGPMIRFHSLSMPLLEEVDAPAGDPVPSIDGKGELRVATVGRCMRNLVTFPDEATLKKLFPQTKPKPATKNFCPISRQPARYFDPVTHIAYANLQGYRVLREAYYNQLESKGDMRQPEVAAWIEWRRRTKAASQQQAAALRQKQAAAAQAAALAAAQQQNALQAAQQLGVPKGTVASFATVKTVAQTTAAAGHIKPSAASLKTSAGTVKPAAAALAAAGTLKPGTLSGFMTRPTGSGSAVRPTAIAVKPSALAGTTGPKPLAAAGSSLRPAITTIRPVVATVKPTAAAGPGVVQQIQQVRNLGGQQLVQQQLQKPIATVQPVQQHHIVQQQIQHHQVHQIQHQQHTVHQVQQQQLQQQQLQHQRLQAAVQPPATQHQ</sequence>